<accession>A0A2P2IVT9</accession>
<dbReference type="AlphaFoldDB" id="A0A2P2IVT9"/>
<evidence type="ECO:0000313" key="1">
    <source>
        <dbReference type="EMBL" id="MBW85329.1"/>
    </source>
</evidence>
<protein>
    <submittedName>
        <fullName evidence="1">Uncharacterized protein</fullName>
    </submittedName>
</protein>
<name>A0A2P2IVT9_RHIMU</name>
<sequence>MIIARESFWETPFKSAKLLVNERCFLLKSGLPLIC</sequence>
<dbReference type="EMBL" id="GGEC01004846">
    <property type="protein sequence ID" value="MBW85329.1"/>
    <property type="molecule type" value="Transcribed_RNA"/>
</dbReference>
<proteinExistence type="predicted"/>
<reference evidence="1" key="1">
    <citation type="submission" date="2018-02" db="EMBL/GenBank/DDBJ databases">
        <title>Rhizophora mucronata_Transcriptome.</title>
        <authorList>
            <person name="Meera S.P."/>
            <person name="Sreeshan A."/>
            <person name="Augustine A."/>
        </authorList>
    </citation>
    <scope>NUCLEOTIDE SEQUENCE</scope>
    <source>
        <tissue evidence="1">Leaf</tissue>
    </source>
</reference>
<organism evidence="1">
    <name type="scientific">Rhizophora mucronata</name>
    <name type="common">Asiatic mangrove</name>
    <dbReference type="NCBI Taxonomy" id="61149"/>
    <lineage>
        <taxon>Eukaryota</taxon>
        <taxon>Viridiplantae</taxon>
        <taxon>Streptophyta</taxon>
        <taxon>Embryophyta</taxon>
        <taxon>Tracheophyta</taxon>
        <taxon>Spermatophyta</taxon>
        <taxon>Magnoliopsida</taxon>
        <taxon>eudicotyledons</taxon>
        <taxon>Gunneridae</taxon>
        <taxon>Pentapetalae</taxon>
        <taxon>rosids</taxon>
        <taxon>fabids</taxon>
        <taxon>Malpighiales</taxon>
        <taxon>Rhizophoraceae</taxon>
        <taxon>Rhizophora</taxon>
    </lineage>
</organism>